<dbReference type="EMBL" id="JBHPEI010000019">
    <property type="protein sequence ID" value="MFC1799651.1"/>
    <property type="molecule type" value="Genomic_DNA"/>
</dbReference>
<evidence type="ECO:0000256" key="1">
    <source>
        <dbReference type="SAM" id="Phobius"/>
    </source>
</evidence>
<proteinExistence type="predicted"/>
<organism evidence="2 3">
    <name type="scientific">Eiseniibacteriota bacterium</name>
    <dbReference type="NCBI Taxonomy" id="2212470"/>
    <lineage>
        <taxon>Bacteria</taxon>
        <taxon>Candidatus Eiseniibacteriota</taxon>
    </lineage>
</organism>
<accession>A0ABV6YNK1</accession>
<dbReference type="Proteomes" id="UP001594288">
    <property type="component" value="Unassembled WGS sequence"/>
</dbReference>
<evidence type="ECO:0000313" key="2">
    <source>
        <dbReference type="EMBL" id="MFC1799651.1"/>
    </source>
</evidence>
<keyword evidence="3" id="KW-1185">Reference proteome</keyword>
<keyword evidence="1" id="KW-1133">Transmembrane helix</keyword>
<feature type="transmembrane region" description="Helical" evidence="1">
    <location>
        <begin position="12"/>
        <end position="33"/>
    </location>
</feature>
<reference evidence="2 3" key="1">
    <citation type="submission" date="2024-09" db="EMBL/GenBank/DDBJ databases">
        <authorList>
            <person name="D'Angelo T."/>
        </authorList>
    </citation>
    <scope>NUCLEOTIDE SEQUENCE [LARGE SCALE GENOMIC DNA]</scope>
    <source>
        <strain evidence="2">SAG AM-311-F02</strain>
    </source>
</reference>
<comment type="caution">
    <text evidence="2">The sequence shown here is derived from an EMBL/GenBank/DDBJ whole genome shotgun (WGS) entry which is preliminary data.</text>
</comment>
<sequence length="202" mass="22679">MTRTALLARPHGFIIPALCTIGILLIDFCLTFCNGSSSAAPVADRGSPDALLRSYAIAHETEDLTMYAELLHDSFMFEWGPGYIGTLEYPPDRTWFRKAMAIELTREMFQEPRILKIEIDLCPIDGWRPCSAMELRALGASPGTRALQITLDPVIHLLISESCDESWVLDVHHTWFFVTVVPDPARPGSWVILHITEDIEPI</sequence>
<protein>
    <submittedName>
        <fullName evidence="2">Uncharacterized protein</fullName>
    </submittedName>
</protein>
<keyword evidence="1" id="KW-0472">Membrane</keyword>
<keyword evidence="1" id="KW-0812">Transmembrane</keyword>
<gene>
    <name evidence="2" type="ORF">ACFL2Z_01910</name>
</gene>
<evidence type="ECO:0000313" key="3">
    <source>
        <dbReference type="Proteomes" id="UP001594288"/>
    </source>
</evidence>
<name>A0ABV6YNK1_UNCEI</name>